<dbReference type="EMBL" id="BJVJ01000011">
    <property type="protein sequence ID" value="GEL22696.1"/>
    <property type="molecule type" value="Genomic_DNA"/>
</dbReference>
<dbReference type="Pfam" id="PF22691">
    <property type="entry name" value="Thiolase_C_1"/>
    <property type="match status" value="1"/>
</dbReference>
<dbReference type="PANTHER" id="PTHR42870">
    <property type="entry name" value="ACETYL-COA C-ACETYLTRANSFERASE"/>
    <property type="match status" value="1"/>
</dbReference>
<dbReference type="InterPro" id="IPR016039">
    <property type="entry name" value="Thiolase-like"/>
</dbReference>
<dbReference type="Gene3D" id="3.40.47.10">
    <property type="match status" value="1"/>
</dbReference>
<dbReference type="SUPFAM" id="SSF53901">
    <property type="entry name" value="Thiolase-like"/>
    <property type="match status" value="2"/>
</dbReference>
<organism evidence="2 3">
    <name type="scientific">Pseudonocardia sulfidoxydans NBRC 16205</name>
    <dbReference type="NCBI Taxonomy" id="1223511"/>
    <lineage>
        <taxon>Bacteria</taxon>
        <taxon>Bacillati</taxon>
        <taxon>Actinomycetota</taxon>
        <taxon>Actinomycetes</taxon>
        <taxon>Pseudonocardiales</taxon>
        <taxon>Pseudonocardiaceae</taxon>
        <taxon>Pseudonocardia</taxon>
    </lineage>
</organism>
<accession>A0A511DD18</accession>
<dbReference type="PANTHER" id="PTHR42870:SF1">
    <property type="entry name" value="NON-SPECIFIC LIPID-TRANSFER PROTEIN-LIKE 2"/>
    <property type="match status" value="1"/>
</dbReference>
<reference evidence="2 3" key="1">
    <citation type="submission" date="2019-07" db="EMBL/GenBank/DDBJ databases">
        <title>Whole genome shotgun sequence of Pseudonocardia sulfidoxydans NBRC 16205.</title>
        <authorList>
            <person name="Hosoyama A."/>
            <person name="Uohara A."/>
            <person name="Ohji S."/>
            <person name="Ichikawa N."/>
        </authorList>
    </citation>
    <scope>NUCLEOTIDE SEQUENCE [LARGE SCALE GENOMIC DNA]</scope>
    <source>
        <strain evidence="2 3">NBRC 16205</strain>
    </source>
</reference>
<dbReference type="AlphaFoldDB" id="A0A511DD18"/>
<dbReference type="PIRSF" id="PIRSF000429">
    <property type="entry name" value="Ac-CoA_Ac_transf"/>
    <property type="match status" value="1"/>
</dbReference>
<dbReference type="InterPro" id="IPR055140">
    <property type="entry name" value="Thiolase_C_2"/>
</dbReference>
<keyword evidence="3" id="KW-1185">Reference proteome</keyword>
<dbReference type="CDD" id="cd00829">
    <property type="entry name" value="SCP-x_thiolase"/>
    <property type="match status" value="1"/>
</dbReference>
<dbReference type="Proteomes" id="UP000321685">
    <property type="component" value="Unassembled WGS sequence"/>
</dbReference>
<dbReference type="GO" id="GO:0016747">
    <property type="term" value="F:acyltransferase activity, transferring groups other than amino-acyl groups"/>
    <property type="evidence" value="ECO:0007669"/>
    <property type="project" value="InterPro"/>
</dbReference>
<dbReference type="InterPro" id="IPR002155">
    <property type="entry name" value="Thiolase"/>
</dbReference>
<evidence type="ECO:0000259" key="1">
    <source>
        <dbReference type="Pfam" id="PF22691"/>
    </source>
</evidence>
<proteinExistence type="predicted"/>
<feature type="domain" description="Thiolase C-terminal" evidence="1">
    <location>
        <begin position="285"/>
        <end position="382"/>
    </location>
</feature>
<evidence type="ECO:0000313" key="2">
    <source>
        <dbReference type="EMBL" id="GEL22696.1"/>
    </source>
</evidence>
<name>A0A511DD18_9PSEU</name>
<comment type="caution">
    <text evidence="2">The sequence shown here is derived from an EMBL/GenBank/DDBJ whole genome shotgun (WGS) entry which is preliminary data.</text>
</comment>
<sequence>MRMRLRGTDVCVVGVGTSEEFGFDLGRSPMRLQAEAFTAALADCGLGRADVDGVATAHGSPTGVDYEEFTAVMGLDCRYVDQAWAHGRWSTGLVAHASLAIMAGLADVVAIVNTVTNGRGYARHLGGLGGHGTVEGLRDTGGGHGEWSVHGVDTPGAATSLVAQRYMERYGASSQDLARIGIGFRENAQLNPMAILRDKPLTQESYLREPVISGPFRRCDYSLANDGATCLVLAAADRAADLRTRPVRVAGAQSIRSNRDGYVLFSRPGLGVGFADETPLRPEHHRVYDMAGVGRDDVDGLYVYDSFSSNVWMTLERFGFCGEGEAPGWIASRGLGVDAALPVNTNGGLLSEGHFGGYNHLVEMMRQLRGECGPRQIEGAEVLQWTTPWGDSLILTR</sequence>
<protein>
    <submittedName>
        <fullName evidence="2">Thiolase</fullName>
    </submittedName>
</protein>
<evidence type="ECO:0000313" key="3">
    <source>
        <dbReference type="Proteomes" id="UP000321685"/>
    </source>
</evidence>
<gene>
    <name evidence="2" type="ORF">PSU4_16500</name>
</gene>